<organism evidence="1 2">
    <name type="scientific">Phenylobacterium montanum</name>
    <dbReference type="NCBI Taxonomy" id="2823693"/>
    <lineage>
        <taxon>Bacteria</taxon>
        <taxon>Pseudomonadati</taxon>
        <taxon>Pseudomonadota</taxon>
        <taxon>Alphaproteobacteria</taxon>
        <taxon>Caulobacterales</taxon>
        <taxon>Caulobacteraceae</taxon>
        <taxon>Phenylobacterium</taxon>
    </lineage>
</organism>
<accession>A0A975G5G3</accession>
<evidence type="ECO:0008006" key="3">
    <source>
        <dbReference type="Google" id="ProtNLM"/>
    </source>
</evidence>
<dbReference type="EMBL" id="CP073078">
    <property type="protein sequence ID" value="QUD90922.1"/>
    <property type="molecule type" value="Genomic_DNA"/>
</dbReference>
<dbReference type="Proteomes" id="UP000676409">
    <property type="component" value="Chromosome"/>
</dbReference>
<dbReference type="SUPFAM" id="SSF51735">
    <property type="entry name" value="NAD(P)-binding Rossmann-fold domains"/>
    <property type="match status" value="1"/>
</dbReference>
<keyword evidence="2" id="KW-1185">Reference proteome</keyword>
<dbReference type="KEGG" id="caul:KCG34_08195"/>
<dbReference type="Gene3D" id="3.40.50.720">
    <property type="entry name" value="NAD(P)-binding Rossmann-like Domain"/>
    <property type="match status" value="1"/>
</dbReference>
<dbReference type="InterPro" id="IPR003462">
    <property type="entry name" value="ODC_Mu_crystall"/>
</dbReference>
<dbReference type="Pfam" id="PF02423">
    <property type="entry name" value="OCD_Mu_crystall"/>
    <property type="match status" value="1"/>
</dbReference>
<name>A0A975G5G3_9CAUL</name>
<reference evidence="1" key="1">
    <citation type="submission" date="2021-04" db="EMBL/GenBank/DDBJ databases">
        <title>The complete genome sequence of Caulobacter sp. S6.</title>
        <authorList>
            <person name="Tang Y."/>
            <person name="Ouyang W."/>
            <person name="Liu Q."/>
            <person name="Huang B."/>
            <person name="Guo Z."/>
            <person name="Lei P."/>
        </authorList>
    </citation>
    <scope>NUCLEOTIDE SEQUENCE</scope>
    <source>
        <strain evidence="1">S6</strain>
    </source>
</reference>
<evidence type="ECO:0000313" key="1">
    <source>
        <dbReference type="EMBL" id="QUD90922.1"/>
    </source>
</evidence>
<gene>
    <name evidence="1" type="ORF">KCG34_08195</name>
</gene>
<dbReference type="AlphaFoldDB" id="A0A975G5G3"/>
<sequence>MRQITRALVWGRSFDRAQAFAERMSGSSPIQIEAVEQGEVAAAQADIICTVTAADTPILFGDWVRPGTHVNIVGSSYVGPCEIDTDLVVRSRYFADNRASVEAAGAEYIGARDSGLITNIHILGECGDVIIGRVDGRISTHDITVYKSLGHIIQDLAALKYLVDR</sequence>
<evidence type="ECO:0000313" key="2">
    <source>
        <dbReference type="Proteomes" id="UP000676409"/>
    </source>
</evidence>
<dbReference type="PANTHER" id="PTHR13812">
    <property type="entry name" value="KETIMINE REDUCTASE MU-CRYSTALLIN"/>
    <property type="match status" value="1"/>
</dbReference>
<dbReference type="PANTHER" id="PTHR13812:SF19">
    <property type="entry name" value="KETIMINE REDUCTASE MU-CRYSTALLIN"/>
    <property type="match status" value="1"/>
</dbReference>
<dbReference type="InterPro" id="IPR036291">
    <property type="entry name" value="NAD(P)-bd_dom_sf"/>
</dbReference>
<proteinExistence type="predicted"/>
<dbReference type="GO" id="GO:0005737">
    <property type="term" value="C:cytoplasm"/>
    <property type="evidence" value="ECO:0007669"/>
    <property type="project" value="TreeGrafter"/>
</dbReference>
<protein>
    <recommendedName>
        <fullName evidence="3">Ornithine cyclodeaminase</fullName>
    </recommendedName>
</protein>